<accession>A0A0U5BDQ7</accession>
<feature type="transmembrane region" description="Helical" evidence="7">
    <location>
        <begin position="226"/>
        <end position="252"/>
    </location>
</feature>
<feature type="transmembrane region" description="Helical" evidence="7">
    <location>
        <begin position="173"/>
        <end position="191"/>
    </location>
</feature>
<evidence type="ECO:0000256" key="2">
    <source>
        <dbReference type="ARBA" id="ARBA00022448"/>
    </source>
</evidence>
<dbReference type="OrthoDB" id="24153at2"/>
<dbReference type="KEGG" id="asoc:CB4_03294"/>
<dbReference type="Pfam" id="PF19300">
    <property type="entry name" value="BPD_transp_1_N"/>
    <property type="match status" value="1"/>
</dbReference>
<gene>
    <name evidence="8" type="primary">dppB</name>
    <name evidence="8" type="ORF">CB4_03294</name>
</gene>
<dbReference type="PANTHER" id="PTHR30465:SF93">
    <property type="entry name" value="OLIGOPEPTIDE TRANSPORT SYSTEM PERMEASE PROTEIN OPPB"/>
    <property type="match status" value="1"/>
</dbReference>
<comment type="subcellular location">
    <subcellularLocation>
        <location evidence="1 7">Cell membrane</location>
        <topology evidence="1 7">Multi-pass membrane protein</topology>
    </subcellularLocation>
</comment>
<feature type="transmembrane region" description="Helical" evidence="7">
    <location>
        <begin position="272"/>
        <end position="295"/>
    </location>
</feature>
<evidence type="ECO:0000256" key="4">
    <source>
        <dbReference type="ARBA" id="ARBA00022692"/>
    </source>
</evidence>
<reference evidence="8 9" key="1">
    <citation type="submission" date="2015-12" db="EMBL/GenBank/DDBJ databases">
        <title>Genome sequence of Aneurinibacillus soli.</title>
        <authorList>
            <person name="Lee J.S."/>
            <person name="Lee K.C."/>
            <person name="Kim K.K."/>
            <person name="Lee B.W."/>
        </authorList>
    </citation>
    <scope>NUCLEOTIDE SEQUENCE [LARGE SCALE GENOMIC DNA]</scope>
    <source>
        <strain evidence="8 9">CB4</strain>
    </source>
</reference>
<protein>
    <submittedName>
        <fullName evidence="8">Dipeptide transport system permease protein DppB</fullName>
    </submittedName>
</protein>
<keyword evidence="4 7" id="KW-0812">Transmembrane</keyword>
<dbReference type="Proteomes" id="UP000217696">
    <property type="component" value="Chromosome"/>
</dbReference>
<evidence type="ECO:0000256" key="3">
    <source>
        <dbReference type="ARBA" id="ARBA00022475"/>
    </source>
</evidence>
<dbReference type="SUPFAM" id="SSF161098">
    <property type="entry name" value="MetI-like"/>
    <property type="match status" value="1"/>
</dbReference>
<dbReference type="InterPro" id="IPR000515">
    <property type="entry name" value="MetI-like"/>
</dbReference>
<dbReference type="CDD" id="cd06261">
    <property type="entry name" value="TM_PBP2"/>
    <property type="match status" value="1"/>
</dbReference>
<dbReference type="GO" id="GO:0005886">
    <property type="term" value="C:plasma membrane"/>
    <property type="evidence" value="ECO:0007669"/>
    <property type="project" value="UniProtKB-SubCell"/>
</dbReference>
<organism evidence="8 9">
    <name type="scientific">Aneurinibacillus soli</name>
    <dbReference type="NCBI Taxonomy" id="1500254"/>
    <lineage>
        <taxon>Bacteria</taxon>
        <taxon>Bacillati</taxon>
        <taxon>Bacillota</taxon>
        <taxon>Bacilli</taxon>
        <taxon>Bacillales</taxon>
        <taxon>Paenibacillaceae</taxon>
        <taxon>Aneurinibacillus group</taxon>
        <taxon>Aneurinibacillus</taxon>
    </lineage>
</organism>
<feature type="transmembrane region" description="Helical" evidence="7">
    <location>
        <begin position="100"/>
        <end position="122"/>
    </location>
</feature>
<evidence type="ECO:0000256" key="7">
    <source>
        <dbReference type="RuleBase" id="RU363032"/>
    </source>
</evidence>
<keyword evidence="5 7" id="KW-1133">Transmembrane helix</keyword>
<evidence type="ECO:0000256" key="1">
    <source>
        <dbReference type="ARBA" id="ARBA00004651"/>
    </source>
</evidence>
<dbReference type="InterPro" id="IPR035906">
    <property type="entry name" value="MetI-like_sf"/>
</dbReference>
<proteinExistence type="inferred from homology"/>
<feature type="transmembrane region" description="Helical" evidence="7">
    <location>
        <begin position="9"/>
        <end position="30"/>
    </location>
</feature>
<evidence type="ECO:0000313" key="8">
    <source>
        <dbReference type="EMBL" id="BAU29116.1"/>
    </source>
</evidence>
<keyword evidence="9" id="KW-1185">Reference proteome</keyword>
<dbReference type="RefSeq" id="WP_096466820.1">
    <property type="nucleotide sequence ID" value="NZ_AP017312.1"/>
</dbReference>
<dbReference type="PROSITE" id="PS50928">
    <property type="entry name" value="ABC_TM1"/>
    <property type="match status" value="1"/>
</dbReference>
<evidence type="ECO:0000313" key="9">
    <source>
        <dbReference type="Proteomes" id="UP000217696"/>
    </source>
</evidence>
<evidence type="ECO:0000256" key="6">
    <source>
        <dbReference type="ARBA" id="ARBA00023136"/>
    </source>
</evidence>
<dbReference type="EMBL" id="AP017312">
    <property type="protein sequence ID" value="BAU29116.1"/>
    <property type="molecule type" value="Genomic_DNA"/>
</dbReference>
<evidence type="ECO:0000256" key="5">
    <source>
        <dbReference type="ARBA" id="ARBA00022989"/>
    </source>
</evidence>
<comment type="similarity">
    <text evidence="7">Belongs to the binding-protein-dependent transport system permease family.</text>
</comment>
<sequence length="309" mass="34489">MVRYTLQRLGWALLTLWVVITVTFTLMRLVPGDPFSSEGKMPPGVYENIKAYYHLDRPVVVQYVEYLRALLTFDFGPSLKSDSITVNDYIRDGFPVSLHLGLQALVIGVTFGIMFGVIAALYHNRWPDYVSMILAIIGMSIPNFILATVLIQYVAVEWGGLPPATWGTWQHTILPSVALALMPMAFIARLMRSSMLEVLRQDYIKTAKAKGLAQTIIIMKHTIRNAILPVVTMLGVIAANLITGSFVIEHIFGIPGMGEMFVKGIFNRDYPVILGSTVFYSAILIFLVLLVDLAYTWIDPRITVTGESK</sequence>
<name>A0A0U5BDQ7_9BACL</name>
<dbReference type="GO" id="GO:0055085">
    <property type="term" value="P:transmembrane transport"/>
    <property type="evidence" value="ECO:0007669"/>
    <property type="project" value="InterPro"/>
</dbReference>
<dbReference type="Pfam" id="PF00528">
    <property type="entry name" value="BPD_transp_1"/>
    <property type="match status" value="1"/>
</dbReference>
<keyword evidence="3" id="KW-1003">Cell membrane</keyword>
<feature type="transmembrane region" description="Helical" evidence="7">
    <location>
        <begin position="129"/>
        <end position="153"/>
    </location>
</feature>
<keyword evidence="6 7" id="KW-0472">Membrane</keyword>
<dbReference type="Gene3D" id="1.10.3720.10">
    <property type="entry name" value="MetI-like"/>
    <property type="match status" value="1"/>
</dbReference>
<dbReference type="InterPro" id="IPR045621">
    <property type="entry name" value="BPD_transp_1_N"/>
</dbReference>
<keyword evidence="2 7" id="KW-0813">Transport</keyword>
<dbReference type="AlphaFoldDB" id="A0A0U5BDQ7"/>
<dbReference type="PANTHER" id="PTHR30465">
    <property type="entry name" value="INNER MEMBRANE ABC TRANSPORTER"/>
    <property type="match status" value="1"/>
</dbReference>